<protein>
    <recommendedName>
        <fullName evidence="9">Signal recognition particle subunit SRP68</fullName>
    </recommendedName>
</protein>
<evidence type="ECO:0000256" key="7">
    <source>
        <dbReference type="ARBA" id="ARBA00023242"/>
    </source>
</evidence>
<dbReference type="Pfam" id="PF16969">
    <property type="entry name" value="SRP68"/>
    <property type="match status" value="2"/>
</dbReference>
<keyword evidence="8" id="KW-0687">Ribonucleoprotein</keyword>
<comment type="subcellular location">
    <subcellularLocation>
        <location evidence="1">Cytoplasm</location>
    </subcellularLocation>
    <subcellularLocation>
        <location evidence="2">Nucleus</location>
        <location evidence="2">Nucleolus</location>
    </subcellularLocation>
</comment>
<keyword evidence="5" id="KW-0694">RNA-binding</keyword>
<evidence type="ECO:0000256" key="3">
    <source>
        <dbReference type="ARBA" id="ARBA00009352"/>
    </source>
</evidence>
<evidence type="ECO:0000256" key="1">
    <source>
        <dbReference type="ARBA" id="ARBA00004496"/>
    </source>
</evidence>
<keyword evidence="4" id="KW-0963">Cytoplasm</keyword>
<keyword evidence="6" id="KW-0733">Signal recognition particle</keyword>
<dbReference type="PANTHER" id="PTHR12860">
    <property type="entry name" value="SIGNAL RECOGNITION PARTICLE 68 KDA PROTEIN"/>
    <property type="match status" value="1"/>
</dbReference>
<dbReference type="InterPro" id="IPR026258">
    <property type="entry name" value="SRP68"/>
</dbReference>
<dbReference type="Proteomes" id="UP001363151">
    <property type="component" value="Unassembled WGS sequence"/>
</dbReference>
<dbReference type="InterPro" id="IPR038253">
    <property type="entry name" value="SRP68_N_sf"/>
</dbReference>
<organism evidence="10 11">
    <name type="scientific">Aureococcus anophagefferens</name>
    <name type="common">Harmful bloom alga</name>
    <dbReference type="NCBI Taxonomy" id="44056"/>
    <lineage>
        <taxon>Eukaryota</taxon>
        <taxon>Sar</taxon>
        <taxon>Stramenopiles</taxon>
        <taxon>Ochrophyta</taxon>
        <taxon>Pelagophyceae</taxon>
        <taxon>Pelagomonadales</taxon>
        <taxon>Pelagomonadaceae</taxon>
        <taxon>Aureococcus</taxon>
    </lineage>
</organism>
<evidence type="ECO:0000256" key="9">
    <source>
        <dbReference type="ARBA" id="ARBA00029498"/>
    </source>
</evidence>
<accession>A0ABR1GCU2</accession>
<name>A0ABR1GCU2_AURAN</name>
<evidence type="ECO:0000256" key="2">
    <source>
        <dbReference type="ARBA" id="ARBA00004604"/>
    </source>
</evidence>
<evidence type="ECO:0000256" key="5">
    <source>
        <dbReference type="ARBA" id="ARBA00022884"/>
    </source>
</evidence>
<dbReference type="PANTHER" id="PTHR12860:SF0">
    <property type="entry name" value="SIGNAL RECOGNITION PARTICLE SUBUNIT SRP68"/>
    <property type="match status" value="1"/>
</dbReference>
<evidence type="ECO:0000256" key="6">
    <source>
        <dbReference type="ARBA" id="ARBA00023135"/>
    </source>
</evidence>
<comment type="similarity">
    <text evidence="3">Belongs to the SRP68 family.</text>
</comment>
<sequence>MELSLYGMHAQDGLRCENVGDFERYRQYCARRLRRLRKKLGLSKAKGRNSLSEELLPTAEHVIIPFMLAERAWARAMELKGNPLEGAYKNSRTGVGHRRSRQWLTKAASYGTVTRALCTNLGDKTLVQECAAYTCWLEGLDLEMKGEYGRAAVALERSCVVYKCLAERAKPGLEHDAFRQRAINCQMGIQRCAFAGDGGCSIRTDHHHHLAVSTINNETGESTAAILNWCGQSLRVTEKVQQRLLTCGMEQQPDAKGVIRTSSGGETGLCYEISGAPANTGVALNETQYARKLQQLEDLSRSLCDVELVSPAVPKGDRIVENNKPLELMTARISYEKLDLLYQRCDSAVADRASAWRRNALEAAESLVLGGISDSKLARMPDDVLYLYENLIQVTTGMSSLAGVRDGHDEVLAEVLDARAAALRAYKCHYLAETFSVRASLAPNAFALFHHASHLADCALLEAEACEVPQMGQEMAHLSDASRASTSRLKAARVMKSNHNGDCQIRGGSFSTTSTLLGHLEIHPGYDDVKSSLATIMVRPRAVLCKPLLFNIAHNKLNLPSFQLRASKISSQGLFGWFRR</sequence>
<dbReference type="Gene3D" id="1.10.3450.40">
    <property type="entry name" value="Signal recognition particle, SRP68 subunit, RNA-binding domain"/>
    <property type="match status" value="1"/>
</dbReference>
<evidence type="ECO:0000256" key="4">
    <source>
        <dbReference type="ARBA" id="ARBA00022490"/>
    </source>
</evidence>
<keyword evidence="7" id="KW-0539">Nucleus</keyword>
<gene>
    <name evidence="10" type="ORF">SO694_0000313</name>
</gene>
<comment type="caution">
    <text evidence="10">The sequence shown here is derived from an EMBL/GenBank/DDBJ whole genome shotgun (WGS) entry which is preliminary data.</text>
</comment>
<dbReference type="EMBL" id="JBBJCI010000033">
    <property type="protein sequence ID" value="KAK7253896.1"/>
    <property type="molecule type" value="Genomic_DNA"/>
</dbReference>
<evidence type="ECO:0000313" key="10">
    <source>
        <dbReference type="EMBL" id="KAK7253896.1"/>
    </source>
</evidence>
<evidence type="ECO:0000313" key="11">
    <source>
        <dbReference type="Proteomes" id="UP001363151"/>
    </source>
</evidence>
<evidence type="ECO:0000256" key="8">
    <source>
        <dbReference type="ARBA" id="ARBA00023274"/>
    </source>
</evidence>
<keyword evidence="11" id="KW-1185">Reference proteome</keyword>
<reference evidence="10 11" key="1">
    <citation type="submission" date="2024-03" db="EMBL/GenBank/DDBJ databases">
        <title>Aureococcus anophagefferens CCMP1851 and Kratosvirus quantuckense: Draft genome of a second virus-susceptible host strain in the model system.</title>
        <authorList>
            <person name="Chase E."/>
            <person name="Truchon A.R."/>
            <person name="Schepens W."/>
            <person name="Wilhelm S.W."/>
        </authorList>
    </citation>
    <scope>NUCLEOTIDE SEQUENCE [LARGE SCALE GENOMIC DNA]</scope>
    <source>
        <strain evidence="10 11">CCMP1851</strain>
    </source>
</reference>
<proteinExistence type="inferred from homology"/>